<proteinExistence type="predicted"/>
<protein>
    <submittedName>
        <fullName evidence="2">Uncharacterized protein</fullName>
    </submittedName>
</protein>
<comment type="caution">
    <text evidence="2">The sequence shown here is derived from an EMBL/GenBank/DDBJ whole genome shotgun (WGS) entry which is preliminary data.</text>
</comment>
<reference evidence="2" key="1">
    <citation type="submission" date="2021-02" db="EMBL/GenBank/DDBJ databases">
        <authorList>
            <person name="Nowell W R."/>
        </authorList>
    </citation>
    <scope>NUCLEOTIDE SEQUENCE</scope>
</reference>
<dbReference type="EMBL" id="CAJOAZ010026736">
    <property type="protein sequence ID" value="CAF4403893.1"/>
    <property type="molecule type" value="Genomic_DNA"/>
</dbReference>
<organism evidence="2 3">
    <name type="scientific">Adineta steineri</name>
    <dbReference type="NCBI Taxonomy" id="433720"/>
    <lineage>
        <taxon>Eukaryota</taxon>
        <taxon>Metazoa</taxon>
        <taxon>Spiralia</taxon>
        <taxon>Gnathifera</taxon>
        <taxon>Rotifera</taxon>
        <taxon>Eurotatoria</taxon>
        <taxon>Bdelloidea</taxon>
        <taxon>Adinetida</taxon>
        <taxon>Adinetidae</taxon>
        <taxon>Adineta</taxon>
    </lineage>
</organism>
<feature type="compositionally biased region" description="Low complexity" evidence="1">
    <location>
        <begin position="16"/>
        <end position="26"/>
    </location>
</feature>
<gene>
    <name evidence="2" type="ORF">OXD698_LOCUS51618</name>
</gene>
<name>A0A820PKA1_9BILA</name>
<feature type="non-terminal residue" evidence="2">
    <location>
        <position position="1"/>
    </location>
</feature>
<accession>A0A820PKA1</accession>
<sequence>EQLTKGTQSLDDLSDKFSSSLFENLD</sequence>
<evidence type="ECO:0000313" key="3">
    <source>
        <dbReference type="Proteomes" id="UP000663844"/>
    </source>
</evidence>
<evidence type="ECO:0000256" key="1">
    <source>
        <dbReference type="SAM" id="MobiDB-lite"/>
    </source>
</evidence>
<dbReference type="Proteomes" id="UP000663844">
    <property type="component" value="Unassembled WGS sequence"/>
</dbReference>
<evidence type="ECO:0000313" key="2">
    <source>
        <dbReference type="EMBL" id="CAF4403893.1"/>
    </source>
</evidence>
<feature type="region of interest" description="Disordered" evidence="1">
    <location>
        <begin position="1"/>
        <end position="26"/>
    </location>
</feature>
<dbReference type="AlphaFoldDB" id="A0A820PKA1"/>